<evidence type="ECO:0000256" key="6">
    <source>
        <dbReference type="SAM" id="MobiDB-lite"/>
    </source>
</evidence>
<keyword evidence="3 5" id="KW-0863">Zinc-finger</keyword>
<dbReference type="InterPro" id="IPR001394">
    <property type="entry name" value="Peptidase_C19_UCH"/>
</dbReference>
<dbReference type="GO" id="GO:0016579">
    <property type="term" value="P:protein deubiquitination"/>
    <property type="evidence" value="ECO:0007669"/>
    <property type="project" value="InterPro"/>
</dbReference>
<dbReference type="EMBL" id="JACGCM010001805">
    <property type="protein sequence ID" value="KAF6149080.1"/>
    <property type="molecule type" value="Genomic_DNA"/>
</dbReference>
<reference evidence="10 11" key="1">
    <citation type="journal article" date="2020" name="IScience">
        <title>Genome Sequencing of the Endangered Kingdonia uniflora (Circaeasteraceae, Ranunculales) Reveals Potential Mechanisms of Evolutionary Specialization.</title>
        <authorList>
            <person name="Sun Y."/>
            <person name="Deng T."/>
            <person name="Zhang A."/>
            <person name="Moore M.J."/>
            <person name="Landis J.B."/>
            <person name="Lin N."/>
            <person name="Zhang H."/>
            <person name="Zhang X."/>
            <person name="Huang J."/>
            <person name="Zhang X."/>
            <person name="Sun H."/>
            <person name="Wang H."/>
        </authorList>
    </citation>
    <scope>NUCLEOTIDE SEQUENCE [LARGE SCALE GENOMIC DNA]</scope>
    <source>
        <strain evidence="10">TB1705</strain>
        <tissue evidence="10">Leaf</tissue>
    </source>
</reference>
<evidence type="ECO:0000313" key="10">
    <source>
        <dbReference type="EMBL" id="KAF6149080.1"/>
    </source>
</evidence>
<evidence type="ECO:0000259" key="9">
    <source>
        <dbReference type="PROSITE" id="PS50865"/>
    </source>
</evidence>
<dbReference type="InterPro" id="IPR002893">
    <property type="entry name" value="Znf_MYND"/>
</dbReference>
<dbReference type="Proteomes" id="UP000541444">
    <property type="component" value="Unassembled WGS sequence"/>
</dbReference>
<dbReference type="SUPFAM" id="SSF54001">
    <property type="entry name" value="Cysteine proteinases"/>
    <property type="match status" value="1"/>
</dbReference>
<keyword evidence="7" id="KW-0472">Membrane</keyword>
<keyword evidence="4" id="KW-0862">Zinc</keyword>
<evidence type="ECO:0000256" key="7">
    <source>
        <dbReference type="SAM" id="Phobius"/>
    </source>
</evidence>
<dbReference type="PANTHER" id="PTHR24006:SF677">
    <property type="entry name" value="UBIQUITIN CARBOXYL-TERMINAL HYDROLASE 19"/>
    <property type="match status" value="1"/>
</dbReference>
<dbReference type="OrthoDB" id="420187at2759"/>
<evidence type="ECO:0000256" key="3">
    <source>
        <dbReference type="ARBA" id="ARBA00022771"/>
    </source>
</evidence>
<comment type="similarity">
    <text evidence="1">Belongs to the peptidase C19 family.</text>
</comment>
<dbReference type="PROSITE" id="PS50865">
    <property type="entry name" value="ZF_MYND_2"/>
    <property type="match status" value="1"/>
</dbReference>
<keyword evidence="7" id="KW-0812">Transmembrane</keyword>
<dbReference type="InterPro" id="IPR028889">
    <property type="entry name" value="USP"/>
</dbReference>
<dbReference type="InterPro" id="IPR050164">
    <property type="entry name" value="Peptidase_C19"/>
</dbReference>
<evidence type="ECO:0000313" key="11">
    <source>
        <dbReference type="Proteomes" id="UP000541444"/>
    </source>
</evidence>
<keyword evidence="7" id="KW-1133">Transmembrane helix</keyword>
<feature type="region of interest" description="Disordered" evidence="6">
    <location>
        <begin position="1240"/>
        <end position="1264"/>
    </location>
</feature>
<protein>
    <submittedName>
        <fullName evidence="10">Uncharacterized protein</fullName>
    </submittedName>
</protein>
<name>A0A7J7M2L4_9MAGN</name>
<dbReference type="PROSITE" id="PS00972">
    <property type="entry name" value="USP_1"/>
    <property type="match status" value="1"/>
</dbReference>
<feature type="transmembrane region" description="Helical" evidence="7">
    <location>
        <begin position="12"/>
        <end position="32"/>
    </location>
</feature>
<keyword evidence="2" id="KW-0479">Metal-binding</keyword>
<evidence type="ECO:0000256" key="2">
    <source>
        <dbReference type="ARBA" id="ARBA00022723"/>
    </source>
</evidence>
<dbReference type="InterPro" id="IPR018200">
    <property type="entry name" value="USP_CS"/>
</dbReference>
<dbReference type="GO" id="GO:0005634">
    <property type="term" value="C:nucleus"/>
    <property type="evidence" value="ECO:0007669"/>
    <property type="project" value="TreeGrafter"/>
</dbReference>
<dbReference type="GO" id="GO:0008270">
    <property type="term" value="F:zinc ion binding"/>
    <property type="evidence" value="ECO:0007669"/>
    <property type="project" value="UniProtKB-KW"/>
</dbReference>
<dbReference type="PROSITE" id="PS50235">
    <property type="entry name" value="USP_3"/>
    <property type="match status" value="1"/>
</dbReference>
<accession>A0A7J7M2L4</accession>
<dbReference type="CDD" id="cd02661">
    <property type="entry name" value="Peptidase_C19E"/>
    <property type="match status" value="1"/>
</dbReference>
<gene>
    <name evidence="10" type="ORF">GIB67_018658</name>
</gene>
<dbReference type="FunFam" id="3.90.70.10:FF:000026">
    <property type="entry name" value="Ubiquitin carboxyl-terminal hydrolase 15"/>
    <property type="match status" value="1"/>
</dbReference>
<dbReference type="Gene3D" id="6.10.140.2220">
    <property type="match status" value="1"/>
</dbReference>
<sequence>MHVSAPFSLDPASFFHLIFTALFIVLGLLYLVKNTASNYFEVDANFDQTNPPSTTTATAVIKPRSRGESEMGHIGGGSVEGECVICGGSGTKRCSGCKTVRYCSARCQSKHWKAGHKLKCKDSSGCRGKAYSSEGKPSSELVKLKKVLFPYEEFVRLYNWGKLELPPCGLVNCGNSCYANVVLQCLSFTKPLIAYLLEKRHRRECRRNFWCFMCELQIHVERIVQSSQPFSPLNILSRLPNIGSNLGYGKQEDAHEFMRFAIDTMQSVCLDEFGGEKALHSSSQETTLIQYIFGGHLQSQVACTKCNKLSYRYENMMDLTVEIQGDAASLEDCLDQFTVKEWLDGENMYKCDGCNDYVKACKRLTIHQVPNILTIALKRFQSGRFGKLNKRVTFPETLDLGPYMSNPGDGNDSYQLYAVVVHVDMLNASYFGHYICYTKDYCGTWYRIDDDKVTMVELEEVLLQGAYMLLYSRTFVRPTCAKLLESSIEEKQHMMEVVNKSLTNSQQPAISCTVTMSRPSETSIDTEDPTNTDLVKREDLIEMDLDGHIKFNSGSLDTLDMDQDDHIKVIPGSISLDLMDIDNDVSGNCAAEIVLTDYVNVEVSDASPSGEPSLSAPNLEREILCDNYNTGCSSQDINSTRRSCDKEFMSSQFSSNVTQNTETGTGTGTSKSVRNSFCSEENLKPMFSRGFLDKSTMLNRNRISQVGNAGVVLSNCNNFQIHQERNNANTSVISLNEVADKRVGGDLSCISSHLVEIACPVHKSLSNSALLSESTSAIENLECKFDVDSGLESENETRRSCDENITLSNIPMDISFQNSVDEVAETSSVIPVAGAVSESEMLHEANPASFESLLEFPLTPNTGTEILKSEGYSSCFEEKLKPLISPGFFNNNCRVLNRELKNEAKNEAGRLDKISIHGNEFLKPDLCCQESNGANNHNGDFQSLLSSSPIWEQFESPLNVGVVSDDLPGLVSSATSLNEAHNLQCEEADTKLNVERGLENGNPTGSSYIKELMSLESKSNISVSSAAETSDESEIRRSQSKQTLEVNKVYPVARTEEVKSSKLARENSCSVEELNLPFRVGFLDKCKKQRHLNRNGEVKMPTEETVPSCKVNSNGNGYLKPHSLHQNSKEANDHNGVLNCKSSLNCNGVTKQSKNFKNLDRIEIEKMEEAADPGHHPCNGDATPIVFDENIKSNNGFGQETTQRTCIDLFSPGFLNRPLQKKFMNNIKTESKDVQEMVETKNERMDESDNSLNSYSSGDSSSMFSDESTKIINNVLEQETIRGLGRDLFPSGFLNRTSRKKPLHKEGEDRDNCTTPIDRNKVRRKSLHRHNGDTNSGYY</sequence>
<feature type="region of interest" description="Disordered" evidence="6">
    <location>
        <begin position="1021"/>
        <end position="1040"/>
    </location>
</feature>
<dbReference type="PROSITE" id="PS01360">
    <property type="entry name" value="ZF_MYND_1"/>
    <property type="match status" value="1"/>
</dbReference>
<dbReference type="GO" id="GO:0005829">
    <property type="term" value="C:cytosol"/>
    <property type="evidence" value="ECO:0007669"/>
    <property type="project" value="TreeGrafter"/>
</dbReference>
<feature type="domain" description="USP" evidence="8">
    <location>
        <begin position="168"/>
        <end position="474"/>
    </location>
</feature>
<evidence type="ECO:0000256" key="1">
    <source>
        <dbReference type="ARBA" id="ARBA00009085"/>
    </source>
</evidence>
<evidence type="ECO:0000256" key="4">
    <source>
        <dbReference type="ARBA" id="ARBA00022833"/>
    </source>
</evidence>
<proteinExistence type="inferred from homology"/>
<dbReference type="PANTHER" id="PTHR24006">
    <property type="entry name" value="UBIQUITIN CARBOXYL-TERMINAL HYDROLASE"/>
    <property type="match status" value="1"/>
</dbReference>
<dbReference type="SUPFAM" id="SSF144232">
    <property type="entry name" value="HIT/MYND zinc finger-like"/>
    <property type="match status" value="1"/>
</dbReference>
<feature type="region of interest" description="Disordered" evidence="6">
    <location>
        <begin position="1291"/>
        <end position="1339"/>
    </location>
</feature>
<feature type="compositionally biased region" description="Low complexity" evidence="6">
    <location>
        <begin position="1250"/>
        <end position="1264"/>
    </location>
</feature>
<comment type="caution">
    <text evidence="10">The sequence shown here is derived from an EMBL/GenBank/DDBJ whole genome shotgun (WGS) entry which is preliminary data.</text>
</comment>
<dbReference type="GO" id="GO:0004843">
    <property type="term" value="F:cysteine-type deubiquitinase activity"/>
    <property type="evidence" value="ECO:0007669"/>
    <property type="project" value="InterPro"/>
</dbReference>
<dbReference type="Gene3D" id="3.90.70.10">
    <property type="entry name" value="Cysteine proteinases"/>
    <property type="match status" value="1"/>
</dbReference>
<dbReference type="Pfam" id="PF01753">
    <property type="entry name" value="zf-MYND"/>
    <property type="match status" value="1"/>
</dbReference>
<evidence type="ECO:0000256" key="5">
    <source>
        <dbReference type="PROSITE-ProRule" id="PRU00134"/>
    </source>
</evidence>
<feature type="domain" description="MYND-type" evidence="9">
    <location>
        <begin position="83"/>
        <end position="120"/>
    </location>
</feature>
<evidence type="ECO:0000259" key="8">
    <source>
        <dbReference type="PROSITE" id="PS50235"/>
    </source>
</evidence>
<dbReference type="Pfam" id="PF00443">
    <property type="entry name" value="UCH"/>
    <property type="match status" value="1"/>
</dbReference>
<keyword evidence="11" id="KW-1185">Reference proteome</keyword>
<organism evidence="10 11">
    <name type="scientific">Kingdonia uniflora</name>
    <dbReference type="NCBI Taxonomy" id="39325"/>
    <lineage>
        <taxon>Eukaryota</taxon>
        <taxon>Viridiplantae</taxon>
        <taxon>Streptophyta</taxon>
        <taxon>Embryophyta</taxon>
        <taxon>Tracheophyta</taxon>
        <taxon>Spermatophyta</taxon>
        <taxon>Magnoliopsida</taxon>
        <taxon>Ranunculales</taxon>
        <taxon>Circaeasteraceae</taxon>
        <taxon>Kingdonia</taxon>
    </lineage>
</organism>
<dbReference type="InterPro" id="IPR038765">
    <property type="entry name" value="Papain-like_cys_pep_sf"/>
</dbReference>